<dbReference type="Gene3D" id="1.20.1080.10">
    <property type="entry name" value="Glycerol uptake facilitator protein"/>
    <property type="match status" value="1"/>
</dbReference>
<evidence type="ECO:0000313" key="8">
    <source>
        <dbReference type="EMBL" id="TCS65161.1"/>
    </source>
</evidence>
<dbReference type="InterPro" id="IPR023271">
    <property type="entry name" value="Aquaporin-like"/>
</dbReference>
<dbReference type="EMBL" id="SLZW01000001">
    <property type="protein sequence ID" value="TCS65161.1"/>
    <property type="molecule type" value="Genomic_DNA"/>
</dbReference>
<reference evidence="8 9" key="1">
    <citation type="submission" date="2019-03" db="EMBL/GenBank/DDBJ databases">
        <title>Genomic Encyclopedia of Type Strains, Phase IV (KMG-IV): sequencing the most valuable type-strain genomes for metagenomic binning, comparative biology and taxonomic classification.</title>
        <authorList>
            <person name="Goeker M."/>
        </authorList>
    </citation>
    <scope>NUCLEOTIDE SEQUENCE [LARGE SCALE GENOMIC DNA]</scope>
    <source>
        <strain evidence="8 9">DSM 101688</strain>
    </source>
</reference>
<feature type="transmembrane region" description="Helical" evidence="7">
    <location>
        <begin position="269"/>
        <end position="291"/>
    </location>
</feature>
<accession>A0A4V2UPA3</accession>
<evidence type="ECO:0000256" key="5">
    <source>
        <dbReference type="ARBA" id="ARBA00049660"/>
    </source>
</evidence>
<evidence type="ECO:0000256" key="2">
    <source>
        <dbReference type="ARBA" id="ARBA00022692"/>
    </source>
</evidence>
<comment type="similarity">
    <text evidence="5">Belongs to the FNT transporter (TC 1.A.16) family.</text>
</comment>
<sequence length="306" mass="31588">MAKNTRSAATPPKKAENSAAPAPVGSAAAFQFDDYAPAQIAQRIEAVGVKKVAMALTPMFALSVLAGAFIALGAMFFIVVMTQNGLGYGPARLLGGVVFSLGLILVLVGGAELFTGNSLIVMGWANGKVTSRALLRNWTVVYVGNFVGALGMAVLAAMAGYADMASGAVGALAVSIARAKVELPFVEAFVRGILCNILVCLAVWLCFSAHSVSSKILAIVFPISAFVALGFEHSIANMFFVPFGVLAALHAHLDLATLGLGLGGFVHNLAAVTLGNIVGGGGFVALAYYVIYLRPPGKDKKPQTTR</sequence>
<dbReference type="Proteomes" id="UP000295304">
    <property type="component" value="Unassembled WGS sequence"/>
</dbReference>
<name>A0A4V2UPA3_9PROT</name>
<dbReference type="PANTHER" id="PTHR30520:SF6">
    <property type="entry name" value="FORMATE_NITRATE FAMILY TRANSPORTER (EUROFUNG)"/>
    <property type="match status" value="1"/>
</dbReference>
<comment type="subcellular location">
    <subcellularLocation>
        <location evidence="1">Membrane</location>
        <topology evidence="1">Multi-pass membrane protein</topology>
    </subcellularLocation>
</comment>
<dbReference type="OrthoDB" id="9786493at2"/>
<keyword evidence="9" id="KW-1185">Reference proteome</keyword>
<dbReference type="GO" id="GO:0015499">
    <property type="term" value="F:formate transmembrane transporter activity"/>
    <property type="evidence" value="ECO:0007669"/>
    <property type="project" value="TreeGrafter"/>
</dbReference>
<dbReference type="PROSITE" id="PS01006">
    <property type="entry name" value="FORMATE_NITRITE_TP_2"/>
    <property type="match status" value="1"/>
</dbReference>
<evidence type="ECO:0000256" key="3">
    <source>
        <dbReference type="ARBA" id="ARBA00022989"/>
    </source>
</evidence>
<dbReference type="GO" id="GO:0005886">
    <property type="term" value="C:plasma membrane"/>
    <property type="evidence" value="ECO:0007669"/>
    <property type="project" value="TreeGrafter"/>
</dbReference>
<feature type="transmembrane region" description="Helical" evidence="7">
    <location>
        <begin position="60"/>
        <end position="81"/>
    </location>
</feature>
<keyword evidence="4 7" id="KW-0472">Membrane</keyword>
<proteinExistence type="inferred from homology"/>
<comment type="caution">
    <text evidence="8">The sequence shown here is derived from an EMBL/GenBank/DDBJ whole genome shotgun (WGS) entry which is preliminary data.</text>
</comment>
<dbReference type="InterPro" id="IPR000292">
    <property type="entry name" value="For/NO2_transpt"/>
</dbReference>
<dbReference type="RefSeq" id="WP_132937869.1">
    <property type="nucleotide sequence ID" value="NZ_CP119676.1"/>
</dbReference>
<feature type="transmembrane region" description="Helical" evidence="7">
    <location>
        <begin position="93"/>
        <end position="120"/>
    </location>
</feature>
<dbReference type="PROSITE" id="PS01005">
    <property type="entry name" value="FORMATE_NITRITE_TP_1"/>
    <property type="match status" value="1"/>
</dbReference>
<keyword evidence="2 7" id="KW-0812">Transmembrane</keyword>
<dbReference type="InterPro" id="IPR024002">
    <property type="entry name" value="For/NO2_transpt_CS"/>
</dbReference>
<gene>
    <name evidence="8" type="ORF">EDD55_101495</name>
</gene>
<protein>
    <submittedName>
        <fullName evidence="8">Formate/nitrite transporter</fullName>
    </submittedName>
</protein>
<feature type="transmembrane region" description="Helical" evidence="7">
    <location>
        <begin position="219"/>
        <end position="249"/>
    </location>
</feature>
<keyword evidence="3 7" id="KW-1133">Transmembrane helix</keyword>
<evidence type="ECO:0000256" key="1">
    <source>
        <dbReference type="ARBA" id="ARBA00004141"/>
    </source>
</evidence>
<dbReference type="PANTHER" id="PTHR30520">
    <property type="entry name" value="FORMATE TRANSPORTER-RELATED"/>
    <property type="match status" value="1"/>
</dbReference>
<dbReference type="AlphaFoldDB" id="A0A4V2UPA3"/>
<evidence type="ECO:0000256" key="4">
    <source>
        <dbReference type="ARBA" id="ARBA00023136"/>
    </source>
</evidence>
<feature type="transmembrane region" description="Helical" evidence="7">
    <location>
        <begin position="140"/>
        <end position="162"/>
    </location>
</feature>
<organism evidence="8 9">
    <name type="scientific">Varunaivibrio sulfuroxidans</name>
    <dbReference type="NCBI Taxonomy" id="1773489"/>
    <lineage>
        <taxon>Bacteria</taxon>
        <taxon>Pseudomonadati</taxon>
        <taxon>Pseudomonadota</taxon>
        <taxon>Alphaproteobacteria</taxon>
        <taxon>Rhodospirillales</taxon>
        <taxon>Magnetovibrionaceae</taxon>
        <taxon>Varunaivibrio</taxon>
    </lineage>
</organism>
<evidence type="ECO:0000313" key="9">
    <source>
        <dbReference type="Proteomes" id="UP000295304"/>
    </source>
</evidence>
<evidence type="ECO:0000256" key="6">
    <source>
        <dbReference type="SAM" id="MobiDB-lite"/>
    </source>
</evidence>
<feature type="region of interest" description="Disordered" evidence="6">
    <location>
        <begin position="1"/>
        <end position="20"/>
    </location>
</feature>
<dbReference type="Pfam" id="PF01226">
    <property type="entry name" value="Form_Nir_trans"/>
    <property type="match status" value="1"/>
</dbReference>
<feature type="transmembrane region" description="Helical" evidence="7">
    <location>
        <begin position="188"/>
        <end position="207"/>
    </location>
</feature>
<evidence type="ECO:0000256" key="7">
    <source>
        <dbReference type="SAM" id="Phobius"/>
    </source>
</evidence>